<dbReference type="EMBL" id="JBBNAF010000012">
    <property type="protein sequence ID" value="KAK9093117.1"/>
    <property type="molecule type" value="Genomic_DNA"/>
</dbReference>
<feature type="region of interest" description="Disordered" evidence="1">
    <location>
        <begin position="1"/>
        <end position="29"/>
    </location>
</feature>
<protein>
    <submittedName>
        <fullName evidence="2">Uncharacterized protein</fullName>
    </submittedName>
</protein>
<dbReference type="AlphaFoldDB" id="A0AAP0HQG8"/>
<gene>
    <name evidence="2" type="ORF">Syun_028028</name>
</gene>
<proteinExistence type="predicted"/>
<name>A0AAP0HQG8_9MAGN</name>
<keyword evidence="3" id="KW-1185">Reference proteome</keyword>
<accession>A0AAP0HQG8</accession>
<organism evidence="2 3">
    <name type="scientific">Stephania yunnanensis</name>
    <dbReference type="NCBI Taxonomy" id="152371"/>
    <lineage>
        <taxon>Eukaryota</taxon>
        <taxon>Viridiplantae</taxon>
        <taxon>Streptophyta</taxon>
        <taxon>Embryophyta</taxon>
        <taxon>Tracheophyta</taxon>
        <taxon>Spermatophyta</taxon>
        <taxon>Magnoliopsida</taxon>
        <taxon>Ranunculales</taxon>
        <taxon>Menispermaceae</taxon>
        <taxon>Menispermoideae</taxon>
        <taxon>Cissampelideae</taxon>
        <taxon>Stephania</taxon>
    </lineage>
</organism>
<evidence type="ECO:0000313" key="3">
    <source>
        <dbReference type="Proteomes" id="UP001420932"/>
    </source>
</evidence>
<reference evidence="2 3" key="1">
    <citation type="submission" date="2024-01" db="EMBL/GenBank/DDBJ databases">
        <title>Genome assemblies of Stephania.</title>
        <authorList>
            <person name="Yang L."/>
        </authorList>
    </citation>
    <scope>NUCLEOTIDE SEQUENCE [LARGE SCALE GENOMIC DNA]</scope>
    <source>
        <strain evidence="2">YNDBR</strain>
        <tissue evidence="2">Leaf</tissue>
    </source>
</reference>
<dbReference type="Proteomes" id="UP001420932">
    <property type="component" value="Unassembled WGS sequence"/>
</dbReference>
<sequence length="137" mass="15100">MKNNHKAGKNLPKEGGVSGGDKKKKWTKKCVQQKSHPNLMRYPNSCAVGVTWRDRQACLVEGDEGEFKESQPSSSQEVPCLLPVHHGSRNWYQSHRSSKSFTILFMMVGAGPSSSMLDKKKIGDYLCASSVISASTL</sequence>
<evidence type="ECO:0000313" key="2">
    <source>
        <dbReference type="EMBL" id="KAK9093117.1"/>
    </source>
</evidence>
<evidence type="ECO:0000256" key="1">
    <source>
        <dbReference type="SAM" id="MobiDB-lite"/>
    </source>
</evidence>
<comment type="caution">
    <text evidence="2">The sequence shown here is derived from an EMBL/GenBank/DDBJ whole genome shotgun (WGS) entry which is preliminary data.</text>
</comment>